<organism evidence="3 4">
    <name type="scientific">Artemia franciscana</name>
    <name type="common">Brine shrimp</name>
    <name type="synonym">Artemia sanfranciscana</name>
    <dbReference type="NCBI Taxonomy" id="6661"/>
    <lineage>
        <taxon>Eukaryota</taxon>
        <taxon>Metazoa</taxon>
        <taxon>Ecdysozoa</taxon>
        <taxon>Arthropoda</taxon>
        <taxon>Crustacea</taxon>
        <taxon>Branchiopoda</taxon>
        <taxon>Anostraca</taxon>
        <taxon>Artemiidae</taxon>
        <taxon>Artemia</taxon>
    </lineage>
</organism>
<dbReference type="InterPro" id="IPR013594">
    <property type="entry name" value="Dynein_heavy_tail"/>
</dbReference>
<protein>
    <recommendedName>
        <fullName evidence="2">Dynein heavy chain tail domain-containing protein</fullName>
    </recommendedName>
</protein>
<dbReference type="PANTHER" id="PTHR22878">
    <property type="entry name" value="DYNEIN HEAVY CHAIN 6, AXONEMAL-LIKE-RELATED"/>
    <property type="match status" value="1"/>
</dbReference>
<dbReference type="EMBL" id="JAVRJZ010000012">
    <property type="protein sequence ID" value="KAK2716001.1"/>
    <property type="molecule type" value="Genomic_DNA"/>
</dbReference>
<dbReference type="AlphaFoldDB" id="A0AA88HXH9"/>
<evidence type="ECO:0000259" key="2">
    <source>
        <dbReference type="Pfam" id="PF08385"/>
    </source>
</evidence>
<dbReference type="Proteomes" id="UP001187531">
    <property type="component" value="Unassembled WGS sequence"/>
</dbReference>
<name>A0AA88HXH9_ARTSF</name>
<dbReference type="GO" id="GO:0045505">
    <property type="term" value="F:dynein intermediate chain binding"/>
    <property type="evidence" value="ECO:0007669"/>
    <property type="project" value="InterPro"/>
</dbReference>
<proteinExistence type="predicted"/>
<gene>
    <name evidence="3" type="ORF">QYM36_010535</name>
</gene>
<sequence length="961" mass="111731">MDTDDNVYMKVYLPYVAKVIKNTSEESLDISKLLRFLRDFNGSSGGKERSVDTANYGVDTNIISEVNKLLNDKFDESNVYLLEHSKYWKDRCWQTSRLSKSLTSDDEENAKLRNTLFSEFHASELKTRTLDTLEESLFELECDHSRMTEDISKILPRLVEALGVAASLGWDQDVEVTVKLIEKVSDTVARWAQKNGDYTHVLSTEAQKQNKAILEVLEIWRSSCIDEVLKKNELLWEATDEETFFEATSNVACILKELIEYSDVLNNLGLLFGDEMQTLNNHSSELTGLETTYTHIISIFTSLKYNPFLLESSEKWTQLRMHYKSSLEDLTTRSLEFLKASFENSSSTKAISMLQYLSIGRFSEELQTLLKSQRVFVFHRINQEIKEAEQFFENDGVTEELFFPPSAGAIFRERLLFQGIRTSVIKGLAIEGDADEELKQQVTENFERLAKRFRKFEDFLLGNFCNFISTELQALLYTPILRKRGGFYEVNFPEKLATVIDEAYFMILLQLEVPERAQLLVMKKAAWFLDCQTLGDFLREFHNTVEKLQEHEEVLLAPKIDAIEREMLKGCKFVTWSSGCLKKYLKDLNEPVDALRDAVIILEDQSLKIEEQIREIEQETIHMDMHTLYIKDYVAKCLQDGDMVIERVASLVSSIEANYNNLKDKLQENEFDHQRFVRFVVHVNDRCINVVSKVLLSSLMDYLRILNSSNPVMVVFLRLSEFYPRIYPPFQEIYQLLNSVPQGFIERTKKVIMHEVCYHHDDSAAGSKWNFLGKLKENQEIISLNAKIQARSRELVEEVEHQAKIWRVYESLWKSEKLATVRIFRKTNPTIESWDEKFQFYLDLIEDLRVISHDKYCGPIQINQEDMVQNSIDHCKEWIKVLGNSIQQVVIEKSTKYMENRKESHDNSNKLQDAELNVAEILNMLNMMNCYNIEVKPEVIQLVQEFLPGIASTKPLNMPTD</sequence>
<comment type="caution">
    <text evidence="3">The sequence shown here is derived from an EMBL/GenBank/DDBJ whole genome shotgun (WGS) entry which is preliminary data.</text>
</comment>
<dbReference type="GO" id="GO:0030286">
    <property type="term" value="C:dynein complex"/>
    <property type="evidence" value="ECO:0007669"/>
    <property type="project" value="InterPro"/>
</dbReference>
<evidence type="ECO:0000313" key="4">
    <source>
        <dbReference type="Proteomes" id="UP001187531"/>
    </source>
</evidence>
<feature type="coiled-coil region" evidence="1">
    <location>
        <begin position="645"/>
        <end position="672"/>
    </location>
</feature>
<keyword evidence="4" id="KW-1185">Reference proteome</keyword>
<accession>A0AA88HXH9</accession>
<reference evidence="3" key="1">
    <citation type="submission" date="2023-07" db="EMBL/GenBank/DDBJ databases">
        <title>Chromosome-level genome assembly of Artemia franciscana.</title>
        <authorList>
            <person name="Jo E."/>
        </authorList>
    </citation>
    <scope>NUCLEOTIDE SEQUENCE</scope>
    <source>
        <tissue evidence="3">Whole body</tissue>
    </source>
</reference>
<dbReference type="InterPro" id="IPR026983">
    <property type="entry name" value="DHC"/>
</dbReference>
<dbReference type="Pfam" id="PF08385">
    <property type="entry name" value="DHC_N1"/>
    <property type="match status" value="1"/>
</dbReference>
<evidence type="ECO:0000313" key="3">
    <source>
        <dbReference type="EMBL" id="KAK2716001.1"/>
    </source>
</evidence>
<dbReference type="GO" id="GO:0051959">
    <property type="term" value="F:dynein light intermediate chain binding"/>
    <property type="evidence" value="ECO:0007669"/>
    <property type="project" value="InterPro"/>
</dbReference>
<dbReference type="GO" id="GO:0007018">
    <property type="term" value="P:microtubule-based movement"/>
    <property type="evidence" value="ECO:0007669"/>
    <property type="project" value="InterPro"/>
</dbReference>
<keyword evidence="1" id="KW-0175">Coiled coil</keyword>
<feature type="domain" description="Dynein heavy chain tail" evidence="2">
    <location>
        <begin position="128"/>
        <end position="584"/>
    </location>
</feature>
<evidence type="ECO:0000256" key="1">
    <source>
        <dbReference type="SAM" id="Coils"/>
    </source>
</evidence>